<dbReference type="InterPro" id="IPR036866">
    <property type="entry name" value="RibonucZ/Hydroxyglut_hydro"/>
</dbReference>
<proteinExistence type="predicted"/>
<comment type="caution">
    <text evidence="2">The sequence shown here is derived from an EMBL/GenBank/DDBJ whole genome shotgun (WGS) entry which is preliminary data.</text>
</comment>
<feature type="domain" description="Metallo-beta-lactamase" evidence="1">
    <location>
        <begin position="33"/>
        <end position="224"/>
    </location>
</feature>
<dbReference type="SMART" id="SM00849">
    <property type="entry name" value="Lactamase_B"/>
    <property type="match status" value="1"/>
</dbReference>
<reference evidence="2 3" key="1">
    <citation type="submission" date="2016-11" db="EMBL/GenBank/DDBJ databases">
        <title>Draft Genome Sequences of Nine Cyanobacterial Strains from Diverse Habitats.</title>
        <authorList>
            <person name="Zhu T."/>
            <person name="Hou S."/>
            <person name="Lu X."/>
            <person name="Hess W.R."/>
        </authorList>
    </citation>
    <scope>NUCLEOTIDE SEQUENCE [LARGE SCALE GENOMIC DNA]</scope>
    <source>
        <strain evidence="2 3">5.2 s.c.1</strain>
    </source>
</reference>
<dbReference type="PANTHER" id="PTHR42951">
    <property type="entry name" value="METALLO-BETA-LACTAMASE DOMAIN-CONTAINING"/>
    <property type="match status" value="1"/>
</dbReference>
<dbReference type="SUPFAM" id="SSF56281">
    <property type="entry name" value="Metallo-hydrolase/oxidoreductase"/>
    <property type="match status" value="1"/>
</dbReference>
<evidence type="ECO:0000313" key="3">
    <source>
        <dbReference type="Proteomes" id="UP000185984"/>
    </source>
</evidence>
<dbReference type="Pfam" id="PF00753">
    <property type="entry name" value="Lactamase_B"/>
    <property type="match status" value="1"/>
</dbReference>
<dbReference type="PANTHER" id="PTHR42951:SF4">
    <property type="entry name" value="ACYL-COENZYME A THIOESTERASE MBLAC2"/>
    <property type="match status" value="1"/>
</dbReference>
<organism evidence="2 3">
    <name type="scientific">Chroogloeocystis siderophila 5.2 s.c.1</name>
    <dbReference type="NCBI Taxonomy" id="247279"/>
    <lineage>
        <taxon>Bacteria</taxon>
        <taxon>Bacillati</taxon>
        <taxon>Cyanobacteriota</taxon>
        <taxon>Cyanophyceae</taxon>
        <taxon>Oscillatoriophycideae</taxon>
        <taxon>Chroococcales</taxon>
        <taxon>Chroococcaceae</taxon>
        <taxon>Chroogloeocystis</taxon>
    </lineage>
</organism>
<dbReference type="InterPro" id="IPR001279">
    <property type="entry name" value="Metallo-B-lactamas"/>
</dbReference>
<dbReference type="AlphaFoldDB" id="A0A1U7HK99"/>
<dbReference type="InterPro" id="IPR050855">
    <property type="entry name" value="NDM-1-like"/>
</dbReference>
<dbReference type="Proteomes" id="UP000185984">
    <property type="component" value="Unassembled WGS sequence"/>
</dbReference>
<dbReference type="OrthoDB" id="9761531at2"/>
<accession>A0A1U7HK99</accession>
<dbReference type="Gene3D" id="3.60.15.10">
    <property type="entry name" value="Ribonuclease Z/Hydroxyacylglutathione hydrolase-like"/>
    <property type="match status" value="1"/>
</dbReference>
<sequence>MNNKSVCDSWFATHKISDLLYCINEIHYWEWNRANIWLIKGQKQDLLIDTGLGVASLRQYIASLIDKPLLAIASHVHFDHAGGIHEFDEIAIHTAEAEALRHGDCHAALCNPESGWILDEHFSQLPYPGFTATQYTFQAAEPTQLLQEGDVIDLGDRAFEILHLPGHSPGCIALYDPFSQELFSGDIIYDGDLLDQLPGSDISAYIASYEYLQHLPVEIVYPGHYHMFGQQRMQELIADYLAAKRQPGCPAKNFSLNTQEIVKQHTHRSGG</sequence>
<dbReference type="CDD" id="cd07712">
    <property type="entry name" value="MBLAC2-like_MBL-fold"/>
    <property type="match status" value="1"/>
</dbReference>
<evidence type="ECO:0000259" key="1">
    <source>
        <dbReference type="SMART" id="SM00849"/>
    </source>
</evidence>
<keyword evidence="2" id="KW-0378">Hydrolase</keyword>
<dbReference type="EMBL" id="MRCC01000014">
    <property type="protein sequence ID" value="OKH23984.1"/>
    <property type="molecule type" value="Genomic_DNA"/>
</dbReference>
<gene>
    <name evidence="2" type="ORF">NIES1031_16995</name>
</gene>
<keyword evidence="3" id="KW-1185">Reference proteome</keyword>
<name>A0A1U7HK99_9CHRO</name>
<dbReference type="STRING" id="247279.NIES1031_16995"/>
<evidence type="ECO:0000313" key="2">
    <source>
        <dbReference type="EMBL" id="OKH23984.1"/>
    </source>
</evidence>
<protein>
    <submittedName>
        <fullName evidence="2">MBL fold metallo-hydrolase</fullName>
    </submittedName>
</protein>
<dbReference type="RefSeq" id="WP_073550695.1">
    <property type="nucleotide sequence ID" value="NZ_CAWMVK010000006.1"/>
</dbReference>
<dbReference type="GO" id="GO:0016787">
    <property type="term" value="F:hydrolase activity"/>
    <property type="evidence" value="ECO:0007669"/>
    <property type="project" value="UniProtKB-KW"/>
</dbReference>